<keyword evidence="4" id="KW-0804">Transcription</keyword>
<reference evidence="6 7" key="1">
    <citation type="submission" date="2023-02" db="EMBL/GenBank/DDBJ databases">
        <title>Devosia algicola sp. nov., isolated from the phycosphere of marine algae.</title>
        <authorList>
            <person name="Kim J.M."/>
            <person name="Lee J.K."/>
            <person name="Choi B.J."/>
            <person name="Bayburt H."/>
            <person name="Jeon C.O."/>
        </authorList>
    </citation>
    <scope>NUCLEOTIDE SEQUENCE [LARGE SCALE GENOMIC DNA]</scope>
    <source>
        <strain evidence="6 7">G20-9</strain>
    </source>
</reference>
<proteinExistence type="inferred from homology"/>
<dbReference type="Gene3D" id="3.40.190.290">
    <property type="match status" value="1"/>
</dbReference>
<feature type="domain" description="HTH lysR-type" evidence="5">
    <location>
        <begin position="1"/>
        <end position="58"/>
    </location>
</feature>
<dbReference type="EMBL" id="CP118246">
    <property type="protein sequence ID" value="WDR01512.1"/>
    <property type="molecule type" value="Genomic_DNA"/>
</dbReference>
<evidence type="ECO:0000256" key="2">
    <source>
        <dbReference type="ARBA" id="ARBA00023015"/>
    </source>
</evidence>
<gene>
    <name evidence="6" type="ORF">PSQ19_11975</name>
</gene>
<evidence type="ECO:0000313" key="6">
    <source>
        <dbReference type="EMBL" id="WDR01512.1"/>
    </source>
</evidence>
<dbReference type="InterPro" id="IPR005119">
    <property type="entry name" value="LysR_subst-bd"/>
</dbReference>
<accession>A0ABY7YK03</accession>
<keyword evidence="7" id="KW-1185">Reference proteome</keyword>
<comment type="similarity">
    <text evidence="1">Belongs to the LysR transcriptional regulatory family.</text>
</comment>
<dbReference type="SUPFAM" id="SSF53850">
    <property type="entry name" value="Periplasmic binding protein-like II"/>
    <property type="match status" value="1"/>
</dbReference>
<name>A0ABY7YK03_9HYPH</name>
<evidence type="ECO:0000259" key="5">
    <source>
        <dbReference type="PROSITE" id="PS50931"/>
    </source>
</evidence>
<evidence type="ECO:0000313" key="7">
    <source>
        <dbReference type="Proteomes" id="UP001220530"/>
    </source>
</evidence>
<dbReference type="SUPFAM" id="SSF46785">
    <property type="entry name" value="Winged helix' DNA-binding domain"/>
    <property type="match status" value="1"/>
</dbReference>
<dbReference type="RefSeq" id="WP_282217923.1">
    <property type="nucleotide sequence ID" value="NZ_CP118246.1"/>
</dbReference>
<organism evidence="6 7">
    <name type="scientific">Devosia algicola</name>
    <dbReference type="NCBI Taxonomy" id="3026418"/>
    <lineage>
        <taxon>Bacteria</taxon>
        <taxon>Pseudomonadati</taxon>
        <taxon>Pseudomonadota</taxon>
        <taxon>Alphaproteobacteria</taxon>
        <taxon>Hyphomicrobiales</taxon>
        <taxon>Devosiaceae</taxon>
        <taxon>Devosia</taxon>
    </lineage>
</organism>
<evidence type="ECO:0000256" key="3">
    <source>
        <dbReference type="ARBA" id="ARBA00023125"/>
    </source>
</evidence>
<dbReference type="Pfam" id="PF03466">
    <property type="entry name" value="LysR_substrate"/>
    <property type="match status" value="1"/>
</dbReference>
<dbReference type="PANTHER" id="PTHR30126:SF39">
    <property type="entry name" value="HTH-TYPE TRANSCRIPTIONAL REGULATOR CYSL"/>
    <property type="match status" value="1"/>
</dbReference>
<dbReference type="Gene3D" id="1.10.10.10">
    <property type="entry name" value="Winged helix-like DNA-binding domain superfamily/Winged helix DNA-binding domain"/>
    <property type="match status" value="1"/>
</dbReference>
<dbReference type="PANTHER" id="PTHR30126">
    <property type="entry name" value="HTH-TYPE TRANSCRIPTIONAL REGULATOR"/>
    <property type="match status" value="1"/>
</dbReference>
<sequence>MTLEQLEIFVVVAEREHLTNAAHAIGLTPSAVSASIKALESFHDVHLFDRVGRHIELSPTGRAFLPEAKAILARTRSAELVLSELGQLHRGTLEIHASQTIASYWLPSRLMQFRQAFPGIDVRLHVGNTETVAQAVLDGLAEIGFAEGKIDNPALATEIIDQDIMVIVVRPDHPLANATDITASTLATQTQWIAREPGSGTRAALDQALRDKGCDPAKLQRALVLPSNEAVLAAVSSSDCAAAVSLSAAANLVRQGSLRLVDFALPPRAFHSVRHKQRRHGEAVRQLQAICAGTFDPTTPTGL</sequence>
<dbReference type="Pfam" id="PF00126">
    <property type="entry name" value="HTH_1"/>
    <property type="match status" value="1"/>
</dbReference>
<protein>
    <submittedName>
        <fullName evidence="6">LysR family transcriptional regulator</fullName>
    </submittedName>
</protein>
<keyword evidence="3" id="KW-0238">DNA-binding</keyword>
<keyword evidence="2" id="KW-0805">Transcription regulation</keyword>
<dbReference type="InterPro" id="IPR000847">
    <property type="entry name" value="LysR_HTH_N"/>
</dbReference>
<dbReference type="Proteomes" id="UP001220530">
    <property type="component" value="Chromosome"/>
</dbReference>
<dbReference type="InterPro" id="IPR036388">
    <property type="entry name" value="WH-like_DNA-bd_sf"/>
</dbReference>
<dbReference type="PROSITE" id="PS50931">
    <property type="entry name" value="HTH_LYSR"/>
    <property type="match status" value="1"/>
</dbReference>
<dbReference type="InterPro" id="IPR036390">
    <property type="entry name" value="WH_DNA-bd_sf"/>
</dbReference>
<evidence type="ECO:0000256" key="1">
    <source>
        <dbReference type="ARBA" id="ARBA00009437"/>
    </source>
</evidence>
<evidence type="ECO:0000256" key="4">
    <source>
        <dbReference type="ARBA" id="ARBA00023163"/>
    </source>
</evidence>